<feature type="transmembrane region" description="Helical" evidence="7">
    <location>
        <begin position="241"/>
        <end position="264"/>
    </location>
</feature>
<feature type="transmembrane region" description="Helical" evidence="7">
    <location>
        <begin position="127"/>
        <end position="152"/>
    </location>
</feature>
<feature type="non-terminal residue" evidence="8">
    <location>
        <position position="1"/>
    </location>
</feature>
<sequence length="398" mass="43690">NSVTDSIQVYTLEEIGKINNTIKERNDKFAALKVTLLLGVSYASNIGGTGTIIGSTPNLVLMTLLQKLHPGSDEITFATWMMYNMPGVLLCVFFGWLYLWLVNIYFSKIYHNDESKDEIYGIISKRYDRLGTVSSHEASVMVLFSLLIILWIFRDPKFIPGWATVLGFKSKVGDSTVSMLIAFLMFFLPSNFRDLGSRRILEWKTVQAKFPWGVIFLLGAGSSLAQGAQVSGLFELLGSKLSALSVLPPGLIVAVICFSTATVTEIVSNPAAAMILLPIVSELALAIGVNPLYLLLPCDIVCSYAFMLPVATIPNALVFENSNMKVMDMLKPGIVMNVVCCCIQLFSLHTLGVALFDLNNFPSWADHKEIVNIMTINATDFVNTSANATQILNSTLVL</sequence>
<evidence type="ECO:0000256" key="6">
    <source>
        <dbReference type="ARBA" id="ARBA00023136"/>
    </source>
</evidence>
<keyword evidence="4 7" id="KW-0812">Transmembrane</keyword>
<evidence type="ECO:0000256" key="7">
    <source>
        <dbReference type="SAM" id="Phobius"/>
    </source>
</evidence>
<dbReference type="InterPro" id="IPR031312">
    <property type="entry name" value="Na/sul_symport_CS"/>
</dbReference>
<reference evidence="8 9" key="1">
    <citation type="journal article" date="2019" name="Sci. Rep.">
        <title>Orb-weaving spider Araneus ventricosus genome elucidates the spidroin gene catalogue.</title>
        <authorList>
            <person name="Kono N."/>
            <person name="Nakamura H."/>
            <person name="Ohtoshi R."/>
            <person name="Moran D.A.P."/>
            <person name="Shinohara A."/>
            <person name="Yoshida Y."/>
            <person name="Fujiwara M."/>
            <person name="Mori M."/>
            <person name="Tomita M."/>
            <person name="Arakawa K."/>
        </authorList>
    </citation>
    <scope>NUCLEOTIDE SEQUENCE [LARGE SCALE GENOMIC DNA]</scope>
</reference>
<evidence type="ECO:0000256" key="3">
    <source>
        <dbReference type="ARBA" id="ARBA00022448"/>
    </source>
</evidence>
<comment type="similarity">
    <text evidence="2">Belongs to the SLC13A/DASS transporter (TC 2.A.47) family. NADC subfamily.</text>
</comment>
<dbReference type="GO" id="GO:0015137">
    <property type="term" value="F:citrate transmembrane transporter activity"/>
    <property type="evidence" value="ECO:0007669"/>
    <property type="project" value="TreeGrafter"/>
</dbReference>
<feature type="transmembrane region" description="Helical" evidence="7">
    <location>
        <begin position="271"/>
        <end position="288"/>
    </location>
</feature>
<dbReference type="GO" id="GO:0015141">
    <property type="term" value="F:succinate transmembrane transporter activity"/>
    <property type="evidence" value="ECO:0007669"/>
    <property type="project" value="TreeGrafter"/>
</dbReference>
<protein>
    <submittedName>
        <fullName evidence="8">Solute carrier family 13 member 5</fullName>
    </submittedName>
</protein>
<dbReference type="EMBL" id="BGPR01011685">
    <property type="protein sequence ID" value="GBN52481.1"/>
    <property type="molecule type" value="Genomic_DNA"/>
</dbReference>
<dbReference type="PANTHER" id="PTHR10283">
    <property type="entry name" value="SOLUTE CARRIER FAMILY 13 MEMBER"/>
    <property type="match status" value="1"/>
</dbReference>
<evidence type="ECO:0000313" key="8">
    <source>
        <dbReference type="EMBL" id="GBN52481.1"/>
    </source>
</evidence>
<dbReference type="GO" id="GO:0005886">
    <property type="term" value="C:plasma membrane"/>
    <property type="evidence" value="ECO:0007669"/>
    <property type="project" value="TreeGrafter"/>
</dbReference>
<evidence type="ECO:0000313" key="9">
    <source>
        <dbReference type="Proteomes" id="UP000499080"/>
    </source>
</evidence>
<feature type="transmembrane region" description="Helical" evidence="7">
    <location>
        <begin position="87"/>
        <end position="106"/>
    </location>
</feature>
<keyword evidence="6 7" id="KW-0472">Membrane</keyword>
<feature type="transmembrane region" description="Helical" evidence="7">
    <location>
        <begin position="294"/>
        <end position="313"/>
    </location>
</feature>
<evidence type="ECO:0000256" key="4">
    <source>
        <dbReference type="ARBA" id="ARBA00022692"/>
    </source>
</evidence>
<evidence type="ECO:0000256" key="2">
    <source>
        <dbReference type="ARBA" id="ARBA00006772"/>
    </source>
</evidence>
<dbReference type="AlphaFoldDB" id="A0A4Y2PMT0"/>
<dbReference type="OrthoDB" id="6493944at2759"/>
<gene>
    <name evidence="8" type="primary">SLC13A5_8</name>
    <name evidence="8" type="ORF">AVEN_39886_1</name>
</gene>
<evidence type="ECO:0000256" key="1">
    <source>
        <dbReference type="ARBA" id="ARBA00004141"/>
    </source>
</evidence>
<dbReference type="Proteomes" id="UP000499080">
    <property type="component" value="Unassembled WGS sequence"/>
</dbReference>
<dbReference type="PANTHER" id="PTHR10283:SF82">
    <property type="entry name" value="SOLUTE CARRIER FAMILY 13 MEMBER 2"/>
    <property type="match status" value="1"/>
</dbReference>
<proteinExistence type="inferred from homology"/>
<dbReference type="InterPro" id="IPR001898">
    <property type="entry name" value="SLC13A/DASS"/>
</dbReference>
<feature type="transmembrane region" description="Helical" evidence="7">
    <location>
        <begin position="334"/>
        <end position="356"/>
    </location>
</feature>
<feature type="transmembrane region" description="Helical" evidence="7">
    <location>
        <begin position="172"/>
        <end position="189"/>
    </location>
</feature>
<dbReference type="Pfam" id="PF00939">
    <property type="entry name" value="Na_sulph_symp"/>
    <property type="match status" value="1"/>
</dbReference>
<dbReference type="PROSITE" id="PS01271">
    <property type="entry name" value="NA_SULFATE"/>
    <property type="match status" value="1"/>
</dbReference>
<feature type="transmembrane region" description="Helical" evidence="7">
    <location>
        <begin position="210"/>
        <end position="229"/>
    </location>
</feature>
<keyword evidence="9" id="KW-1185">Reference proteome</keyword>
<comment type="caution">
    <text evidence="8">The sequence shown here is derived from an EMBL/GenBank/DDBJ whole genome shotgun (WGS) entry which is preliminary data.</text>
</comment>
<comment type="subcellular location">
    <subcellularLocation>
        <location evidence="1">Membrane</location>
        <topology evidence="1">Multi-pass membrane protein</topology>
    </subcellularLocation>
</comment>
<keyword evidence="3" id="KW-0813">Transport</keyword>
<evidence type="ECO:0000256" key="5">
    <source>
        <dbReference type="ARBA" id="ARBA00022989"/>
    </source>
</evidence>
<organism evidence="8 9">
    <name type="scientific">Araneus ventricosus</name>
    <name type="common">Orbweaver spider</name>
    <name type="synonym">Epeira ventricosa</name>
    <dbReference type="NCBI Taxonomy" id="182803"/>
    <lineage>
        <taxon>Eukaryota</taxon>
        <taxon>Metazoa</taxon>
        <taxon>Ecdysozoa</taxon>
        <taxon>Arthropoda</taxon>
        <taxon>Chelicerata</taxon>
        <taxon>Arachnida</taxon>
        <taxon>Araneae</taxon>
        <taxon>Araneomorphae</taxon>
        <taxon>Entelegynae</taxon>
        <taxon>Araneoidea</taxon>
        <taxon>Araneidae</taxon>
        <taxon>Araneus</taxon>
    </lineage>
</organism>
<keyword evidence="5 7" id="KW-1133">Transmembrane helix</keyword>
<name>A0A4Y2PMT0_ARAVE</name>
<accession>A0A4Y2PMT0</accession>